<keyword evidence="8" id="KW-1185">Reference proteome</keyword>
<dbReference type="PANTHER" id="PTHR31908:SF11">
    <property type="entry name" value="PROTEIN CROWDED NUCLEI 1"/>
    <property type="match status" value="1"/>
</dbReference>
<sequence>MFTPQRKVSGWSLTPHKNGGGSTVQNPRNADGSLSKGKSAAFVEGPPPPVSFLGENGGTKDGDGDMEVWRKFREAGLLDEASLEKKDREALIERVSKLEKELFEYQYNMGLLLIEKKEWTSNYEELRQALAEAQEFLKREQTRHSIAISEVEKREENLTKALGVEKQCVDDLEKALHEMRAESAAVKYTSDTKMTEAHALVASLEEKSLEVDAKLHAADAKLAEATRKSSEMERKLKEVEARESALRSERQSLNAEREVHEAALSKQREELRDWERTLQEREERLIEGRRILNQREERSNENDRTLKQKEKDFEEAEKRIETTSLTLKKLEDDLSTRLANLAGKEKEADAIKQHLEMKEKDLLALEEKLNARERVEIQKLLDEHNAILDSKKQEFELEMDQKRKSLDEELKSKVVSVEQKEAEISHKEEKLGRREQALEKKMEKFKEKERDLELKWKDLKEKEKSIKAEEKNLEREKKQMVTDKENLQNLIAELEKRRAEIQEEQLRLHEEEEKLKVTEEERTEHLRLKSELKQEIGKCKHQEELLLKEQEDLKQDRENFEREWEVLDEKKTEITRELKQLREERESLEKLKQTEEERLKNEKLETQDYVQRELESLRLQKESFEANMEHERLVISEKARSEHQDMLRDFELRKRELEVNMQNRREEMEKQLQERERAFEEQRERDLNNINYLREVAAREMEDMKLERIRIEKERQKIATNKQHLEEQQLDMQKDIEKLDNLIKRLKDQRKQFKEIVEKHKSCKNCGEVINEFVLSEIQSLQEMEDSEAIPVPRLSRDHMEELRGNLDGSEGIDNEISPLGTGSGSAASGGRMSWLRKCTSKIINLSPLKRTMKDAVSQDIAGESPPSTMQDGIDLSQRLDDRTNVPEPDTSIRELQYQPTPSYDEHSNMGSKGKEVPEESEQSELNNGRGKTRKKRYPGVRRTRSVKAVVEDAKIILGETPEKEDSAQYEENQRDSSLAEKGTSTVGRKRNHSNASRTTASEQEENDNDARSDSVTTGGRRKRRQTVAPGLQTPGEKRYNLRPPKKSSKAAAAAAAAATSSDLTKGKEKEADCDRTAAEETPEPVAATVPSVVGVASENGQSTHLVQVTTLKSVMEVQEFIIDGAAENDGSNADTRRLAESMEFNGTECTEIYGEERGEEYGSEVGRGDGYGDEEGEDEDEDGDDDESELHPGEASIGKKLWNFFTT</sequence>
<dbReference type="SUPFAM" id="SSF57997">
    <property type="entry name" value="Tropomyosin"/>
    <property type="match status" value="1"/>
</dbReference>
<feature type="compositionally biased region" description="Basic and acidic residues" evidence="6">
    <location>
        <begin position="904"/>
        <end position="918"/>
    </location>
</feature>
<evidence type="ECO:0000256" key="6">
    <source>
        <dbReference type="SAM" id="MobiDB-lite"/>
    </source>
</evidence>
<feature type="coiled-coil region" evidence="5">
    <location>
        <begin position="640"/>
        <end position="759"/>
    </location>
</feature>
<feature type="region of interest" description="Disordered" evidence="6">
    <location>
        <begin position="242"/>
        <end position="261"/>
    </location>
</feature>
<evidence type="ECO:0000256" key="1">
    <source>
        <dbReference type="ARBA" id="ARBA00023054"/>
    </source>
</evidence>
<gene>
    <name evidence="7" type="ORF">BVC80_9097g79</name>
</gene>
<dbReference type="GO" id="GO:0005652">
    <property type="term" value="C:nuclear lamina"/>
    <property type="evidence" value="ECO:0007669"/>
    <property type="project" value="UniProtKB-SubCell"/>
</dbReference>
<evidence type="ECO:0000313" key="7">
    <source>
        <dbReference type="EMBL" id="OVA09014.1"/>
    </source>
</evidence>
<feature type="region of interest" description="Disordered" evidence="6">
    <location>
        <begin position="806"/>
        <end position="832"/>
    </location>
</feature>
<name>A0A200QEU0_MACCD</name>
<evidence type="ECO:0000313" key="8">
    <source>
        <dbReference type="Proteomes" id="UP000195402"/>
    </source>
</evidence>
<dbReference type="PANTHER" id="PTHR31908">
    <property type="entry name" value="PROTEIN CROWDED NUCLEI 4"/>
    <property type="match status" value="1"/>
</dbReference>
<feature type="compositionally biased region" description="Basic and acidic residues" evidence="6">
    <location>
        <begin position="1065"/>
        <end position="1079"/>
    </location>
</feature>
<dbReference type="FunCoup" id="A0A200QEU0">
    <property type="interactions" value="1376"/>
</dbReference>
<reference evidence="7 8" key="1">
    <citation type="journal article" date="2017" name="Mol. Plant">
        <title>The Genome of Medicinal Plant Macleaya cordata Provides New Insights into Benzylisoquinoline Alkaloids Metabolism.</title>
        <authorList>
            <person name="Liu X."/>
            <person name="Liu Y."/>
            <person name="Huang P."/>
            <person name="Ma Y."/>
            <person name="Qing Z."/>
            <person name="Tang Q."/>
            <person name="Cao H."/>
            <person name="Cheng P."/>
            <person name="Zheng Y."/>
            <person name="Yuan Z."/>
            <person name="Zhou Y."/>
            <person name="Liu J."/>
            <person name="Tang Z."/>
            <person name="Zhuo Y."/>
            <person name="Zhang Y."/>
            <person name="Yu L."/>
            <person name="Huang J."/>
            <person name="Yang P."/>
            <person name="Peng Q."/>
            <person name="Zhang J."/>
            <person name="Jiang W."/>
            <person name="Zhang Z."/>
            <person name="Lin K."/>
            <person name="Ro D.K."/>
            <person name="Chen X."/>
            <person name="Xiong X."/>
            <person name="Shang Y."/>
            <person name="Huang S."/>
            <person name="Zeng J."/>
        </authorList>
    </citation>
    <scope>NUCLEOTIDE SEQUENCE [LARGE SCALE GENOMIC DNA]</scope>
    <source>
        <strain evidence="8">cv. BLH2017</strain>
        <tissue evidence="7">Root</tissue>
    </source>
</reference>
<dbReference type="OrthoDB" id="673795at2759"/>
<feature type="coiled-coil region" evidence="5">
    <location>
        <begin position="81"/>
        <end position="143"/>
    </location>
</feature>
<comment type="similarity">
    <text evidence="4">Belongs to the CRWN family.</text>
</comment>
<evidence type="ECO:0000256" key="4">
    <source>
        <dbReference type="ARBA" id="ARBA00024208"/>
    </source>
</evidence>
<accession>A0A200QEU0</accession>
<dbReference type="InParanoid" id="A0A200QEU0"/>
<dbReference type="GO" id="GO:0006997">
    <property type="term" value="P:nucleus organization"/>
    <property type="evidence" value="ECO:0007669"/>
    <property type="project" value="InterPro"/>
</dbReference>
<feature type="compositionally biased region" description="Basic and acidic residues" evidence="6">
    <location>
        <begin position="950"/>
        <end position="979"/>
    </location>
</feature>
<dbReference type="Proteomes" id="UP000195402">
    <property type="component" value="Unassembled WGS sequence"/>
</dbReference>
<feature type="region of interest" description="Disordered" evidence="6">
    <location>
        <begin position="1148"/>
        <end position="1208"/>
    </location>
</feature>
<organism evidence="7 8">
    <name type="scientific">Macleaya cordata</name>
    <name type="common">Five-seeded plume-poppy</name>
    <name type="synonym">Bocconia cordata</name>
    <dbReference type="NCBI Taxonomy" id="56857"/>
    <lineage>
        <taxon>Eukaryota</taxon>
        <taxon>Viridiplantae</taxon>
        <taxon>Streptophyta</taxon>
        <taxon>Embryophyta</taxon>
        <taxon>Tracheophyta</taxon>
        <taxon>Spermatophyta</taxon>
        <taxon>Magnoliopsida</taxon>
        <taxon>Ranunculales</taxon>
        <taxon>Papaveraceae</taxon>
        <taxon>Papaveroideae</taxon>
        <taxon>Macleaya</taxon>
    </lineage>
</organism>
<dbReference type="STRING" id="56857.A0A200QEU0"/>
<comment type="subcellular location">
    <subcellularLocation>
        <location evidence="3">Nucleus lamina</location>
    </subcellularLocation>
</comment>
<feature type="region of interest" description="Disordered" evidence="6">
    <location>
        <begin position="860"/>
        <end position="1087"/>
    </location>
</feature>
<evidence type="ECO:0000256" key="5">
    <source>
        <dbReference type="SAM" id="Coils"/>
    </source>
</evidence>
<dbReference type="EMBL" id="MVGT01002224">
    <property type="protein sequence ID" value="OVA09014.1"/>
    <property type="molecule type" value="Genomic_DNA"/>
</dbReference>
<evidence type="ECO:0000256" key="2">
    <source>
        <dbReference type="ARBA" id="ARBA00023242"/>
    </source>
</evidence>
<dbReference type="InterPro" id="IPR040418">
    <property type="entry name" value="CRWN"/>
</dbReference>
<comment type="caution">
    <text evidence="7">The sequence shown here is derived from an EMBL/GenBank/DDBJ whole genome shotgun (WGS) entry which is preliminary data.</text>
</comment>
<protein>
    <submittedName>
        <fullName evidence="7">Uncharacterized protein</fullName>
    </submittedName>
</protein>
<feature type="compositionally biased region" description="Acidic residues" evidence="6">
    <location>
        <begin position="1172"/>
        <end position="1189"/>
    </location>
</feature>
<evidence type="ECO:0000256" key="3">
    <source>
        <dbReference type="ARBA" id="ARBA00024186"/>
    </source>
</evidence>
<dbReference type="OMA" id="QEAHEST"/>
<keyword evidence="1 5" id="KW-0175">Coiled coil</keyword>
<feature type="compositionally biased region" description="Basic residues" evidence="6">
    <location>
        <begin position="931"/>
        <end position="946"/>
    </location>
</feature>
<feature type="region of interest" description="Disordered" evidence="6">
    <location>
        <begin position="1"/>
        <end position="65"/>
    </location>
</feature>
<dbReference type="AlphaFoldDB" id="A0A200QEU0"/>
<feature type="region of interest" description="Disordered" evidence="6">
    <location>
        <begin position="291"/>
        <end position="318"/>
    </location>
</feature>
<keyword evidence="2" id="KW-0539">Nucleus</keyword>
<proteinExistence type="inferred from homology"/>